<dbReference type="GO" id="GO:0003677">
    <property type="term" value="F:DNA binding"/>
    <property type="evidence" value="ECO:0007669"/>
    <property type="project" value="UniProtKB-KW"/>
</dbReference>
<dbReference type="GO" id="GO:0003678">
    <property type="term" value="F:DNA helicase activity"/>
    <property type="evidence" value="ECO:0007669"/>
    <property type="project" value="UniProtKB-EC"/>
</dbReference>
<dbReference type="InterPro" id="IPR049730">
    <property type="entry name" value="SNF2/RAD54-like_C"/>
</dbReference>
<reference evidence="16 17" key="2">
    <citation type="submission" date="2019-01" db="EMBL/GenBank/DDBJ databases">
        <title>The decoding of complex shrimp genome reveals the adaptation for benthos swimmer, frequently molting mechanism and breeding impact on genome.</title>
        <authorList>
            <person name="Sun Y."/>
            <person name="Gao Y."/>
            <person name="Yu Y."/>
        </authorList>
    </citation>
    <scope>NUCLEOTIDE SEQUENCE [LARGE SCALE GENOMIC DNA]</scope>
    <source>
        <tissue evidence="16">Muscle</tissue>
    </source>
</reference>
<dbReference type="GO" id="GO:0005694">
    <property type="term" value="C:chromosome"/>
    <property type="evidence" value="ECO:0007669"/>
    <property type="project" value="UniProtKB-ARBA"/>
</dbReference>
<feature type="compositionally biased region" description="Polar residues" evidence="13">
    <location>
        <begin position="108"/>
        <end position="119"/>
    </location>
</feature>
<dbReference type="PROSITE" id="PS51192">
    <property type="entry name" value="HELICASE_ATP_BIND_1"/>
    <property type="match status" value="1"/>
</dbReference>
<name>A0A3R7PMK7_PENVA</name>
<evidence type="ECO:0000259" key="15">
    <source>
        <dbReference type="PROSITE" id="PS51194"/>
    </source>
</evidence>
<evidence type="ECO:0000256" key="1">
    <source>
        <dbReference type="ARBA" id="ARBA00004123"/>
    </source>
</evidence>
<comment type="subcellular location">
    <subcellularLocation>
        <location evidence="1">Nucleus</location>
    </subcellularLocation>
</comment>
<evidence type="ECO:0000256" key="8">
    <source>
        <dbReference type="ARBA" id="ARBA00022853"/>
    </source>
</evidence>
<keyword evidence="6" id="KW-0347">Helicase</keyword>
<dbReference type="GO" id="GO:0005634">
    <property type="term" value="C:nucleus"/>
    <property type="evidence" value="ECO:0007669"/>
    <property type="project" value="UniProtKB-SubCell"/>
</dbReference>
<dbReference type="SMART" id="SM00487">
    <property type="entry name" value="DEXDc"/>
    <property type="match status" value="1"/>
</dbReference>
<dbReference type="GO" id="GO:0006325">
    <property type="term" value="P:chromatin organization"/>
    <property type="evidence" value="ECO:0007669"/>
    <property type="project" value="UniProtKB-KW"/>
</dbReference>
<evidence type="ECO:0000256" key="9">
    <source>
        <dbReference type="ARBA" id="ARBA00023125"/>
    </source>
</evidence>
<feature type="compositionally biased region" description="Low complexity" evidence="13">
    <location>
        <begin position="192"/>
        <end position="206"/>
    </location>
</feature>
<dbReference type="InterPro" id="IPR038718">
    <property type="entry name" value="SNF2-like_sf"/>
</dbReference>
<dbReference type="InterPro" id="IPR027417">
    <property type="entry name" value="P-loop_NTPase"/>
</dbReference>
<dbReference type="Proteomes" id="UP000283509">
    <property type="component" value="Unassembled WGS sequence"/>
</dbReference>
<evidence type="ECO:0000256" key="10">
    <source>
        <dbReference type="ARBA" id="ARBA00023242"/>
    </source>
</evidence>
<dbReference type="CDD" id="cd18793">
    <property type="entry name" value="SF2_C_SNF"/>
    <property type="match status" value="1"/>
</dbReference>
<evidence type="ECO:0000256" key="13">
    <source>
        <dbReference type="SAM" id="MobiDB-lite"/>
    </source>
</evidence>
<dbReference type="SMART" id="SM00490">
    <property type="entry name" value="HELICc"/>
    <property type="match status" value="1"/>
</dbReference>
<dbReference type="InterPro" id="IPR000330">
    <property type="entry name" value="SNF2_N"/>
</dbReference>
<comment type="caution">
    <text evidence="16">The sequence shown here is derived from an EMBL/GenBank/DDBJ whole genome shotgun (WGS) entry which is preliminary data.</text>
</comment>
<keyword evidence="7" id="KW-0067">ATP-binding</keyword>
<keyword evidence="17" id="KW-1185">Reference proteome</keyword>
<dbReference type="Gene3D" id="3.40.50.300">
    <property type="entry name" value="P-loop containing nucleotide triphosphate hydrolases"/>
    <property type="match status" value="1"/>
</dbReference>
<dbReference type="EC" id="3.6.4.12" evidence="3"/>
<feature type="region of interest" description="Disordered" evidence="13">
    <location>
        <begin position="299"/>
        <end position="326"/>
    </location>
</feature>
<dbReference type="PANTHER" id="PTHR10799">
    <property type="entry name" value="SNF2/RAD54 HELICASE FAMILY"/>
    <property type="match status" value="1"/>
</dbReference>
<evidence type="ECO:0000313" key="17">
    <source>
        <dbReference type="Proteomes" id="UP000283509"/>
    </source>
</evidence>
<feature type="compositionally biased region" description="Basic and acidic residues" evidence="13">
    <location>
        <begin position="386"/>
        <end position="404"/>
    </location>
</feature>
<evidence type="ECO:0000256" key="12">
    <source>
        <dbReference type="ARBA" id="ARBA00069890"/>
    </source>
</evidence>
<dbReference type="Pfam" id="PF00176">
    <property type="entry name" value="SNF2-rel_dom"/>
    <property type="match status" value="1"/>
</dbReference>
<proteinExistence type="inferred from homology"/>
<feature type="compositionally biased region" description="Basic and acidic residues" evidence="13">
    <location>
        <begin position="414"/>
        <end position="431"/>
    </location>
</feature>
<dbReference type="GO" id="GO:0005524">
    <property type="term" value="F:ATP binding"/>
    <property type="evidence" value="ECO:0007669"/>
    <property type="project" value="UniProtKB-KW"/>
</dbReference>
<keyword evidence="9" id="KW-0238">DNA-binding</keyword>
<feature type="region of interest" description="Disordered" evidence="13">
    <location>
        <begin position="142"/>
        <end position="257"/>
    </location>
</feature>
<sequence>MVQLGGARARGASYHNSGKRWCRSSSARTRSNGSSSRQQQQQRVEAASQAVSSHGHRKEKGPGVSLLRYFRNEGKKSAKLPAKDKSDTESPKSTSPVLKSRQPHNKSLDSPTANDAGSQIIKTTSSVKKSVATISVHTTTSLPDLDAKNSSKTVIGESDDELDNGCERDTSEETSPVIQRKTVRVMEVSNGTSPSSPSSSSTSTASRLEEKKAPIRLSKPLFVQPPSPDQKDYDAETDDEDGPPTSSDNPLGGVPMKVLINSLSPSKSVSSTSMDQDQDSQDGIFIRVKPAKRARLVVSDDDDDDAIKPPTKKMQLNGHSDSDRITGEDDEKIEQYIETFESLYPKIEKMEMMDVFRKNEWDAQLTIRDLDKLEKERKLKFLQEQRLKREEERNSKNSERELQQMKKNAKKERVKAQKESWKAKAAARIEEQDMEEEEEDYNFGGSKVYDSDADSDTEPDTQMTTDRQLVLQFFNEGSVGELAAISGCSKKKAEVVAQIRPFKDWKDIIEKFQTEKYVSTDLLNEAKTILHVRNTVQKLMKKCENIAKEMQTIVSRIVSGEEDAGISKQPSIMNMTLQMKSYQLIGLNWLVLMHQQGLNGVLADEMGLGKTVQAISFLAYIKEVEEPDEISLIVVPSSTLDNWARELEFWCPALSVLQYHGTQEERRGIRIDIMNDNLEETPDVILTTYTMVTTSTEDRALFKKLRFHTIVLDEAHMLKNMASQRYENLMKIKGQRRVLLTGTPLQNNLVELMSILIFVMPQLFDSKKEELKRVFSMFPKSDDSGNKGKFERERIEQAKRIMKPFFLRRLKCDVLKDLPKKTDEVRYAPMSKRQQKIYTETVEAFSRKARQNQIEIEQMNMKNLTELEELEAIGKSPTKSSDLDSSSNMVMTLRKIANHPLLTRKYYDDSKLREISKVLKKTSHRESVLEYIVEDFSVMSDFEIHSTCLMYPAVRKYQMPDELILSSGKFEQLDEILPKLKKDGSRVLIFSQFVMMLDIIEKYVKIRGHKYRRFDGTTQVSERQELIDEFTENEDIFIFLLSTRAGGLGINLTAANTVILHDIDFNPYNDKQAEDRCHRVGQTKPVQIIRLLSKGSIEEGMLQIAQAKLQLERDVTGIGDEQHKKGDVVALLKAALGLAKAEAQSSSSSSGS</sequence>
<feature type="region of interest" description="Disordered" evidence="13">
    <location>
        <begin position="386"/>
        <end position="461"/>
    </location>
</feature>
<evidence type="ECO:0000256" key="7">
    <source>
        <dbReference type="ARBA" id="ARBA00022840"/>
    </source>
</evidence>
<feature type="compositionally biased region" description="Low complexity" evidence="13">
    <location>
        <begin position="23"/>
        <end position="53"/>
    </location>
</feature>
<evidence type="ECO:0000256" key="2">
    <source>
        <dbReference type="ARBA" id="ARBA00007025"/>
    </source>
</evidence>
<gene>
    <name evidence="16" type="ORF">C7M84_004550</name>
</gene>
<evidence type="ECO:0000256" key="6">
    <source>
        <dbReference type="ARBA" id="ARBA00022806"/>
    </source>
</evidence>
<dbReference type="SUPFAM" id="SSF52540">
    <property type="entry name" value="P-loop containing nucleoside triphosphate hydrolases"/>
    <property type="match status" value="2"/>
</dbReference>
<reference evidence="16 17" key="1">
    <citation type="submission" date="2018-04" db="EMBL/GenBank/DDBJ databases">
        <authorList>
            <person name="Zhang X."/>
            <person name="Yuan J."/>
            <person name="Li F."/>
            <person name="Xiang J."/>
        </authorList>
    </citation>
    <scope>NUCLEOTIDE SEQUENCE [LARGE SCALE GENOMIC DNA]</scope>
    <source>
        <tissue evidence="16">Muscle</tissue>
    </source>
</reference>
<evidence type="ECO:0000313" key="16">
    <source>
        <dbReference type="EMBL" id="ROT76848.1"/>
    </source>
</evidence>
<feature type="compositionally biased region" description="Acidic residues" evidence="13">
    <location>
        <begin position="432"/>
        <end position="441"/>
    </location>
</feature>
<keyword evidence="10" id="KW-0539">Nucleus</keyword>
<dbReference type="InterPro" id="IPR001650">
    <property type="entry name" value="Helicase_C-like"/>
</dbReference>
<keyword evidence="8" id="KW-0156">Chromatin regulator</keyword>
<dbReference type="InterPro" id="IPR014001">
    <property type="entry name" value="Helicase_ATP-bd"/>
</dbReference>
<keyword evidence="4" id="KW-0547">Nucleotide-binding</keyword>
<feature type="domain" description="Helicase ATP-binding" evidence="14">
    <location>
        <begin position="591"/>
        <end position="762"/>
    </location>
</feature>
<dbReference type="EMBL" id="QCYY01001602">
    <property type="protein sequence ID" value="ROT76848.1"/>
    <property type="molecule type" value="Genomic_DNA"/>
</dbReference>
<evidence type="ECO:0000256" key="3">
    <source>
        <dbReference type="ARBA" id="ARBA00012551"/>
    </source>
</evidence>
<dbReference type="Pfam" id="PF00271">
    <property type="entry name" value="Helicase_C"/>
    <property type="match status" value="1"/>
</dbReference>
<accession>A0A3R7PMK7</accession>
<feature type="domain" description="Helicase C-terminal" evidence="15">
    <location>
        <begin position="972"/>
        <end position="1130"/>
    </location>
</feature>
<comment type="function">
    <text evidence="11">DNA helicase that possesses intrinsic ATP-dependent nucleosome-remodeling activity and is both required for DNA repair and heterochromatin organization. Promotes DNA end resection of double-strand breaks (DSBs) following DNA damage: probably acts by weakening histone DNA interactions in nucleosomes flanking DSBs.</text>
</comment>
<dbReference type="STRING" id="6689.A0A3R7PMK7"/>
<feature type="compositionally biased region" description="Polar residues" evidence="13">
    <location>
        <begin position="142"/>
        <end position="153"/>
    </location>
</feature>
<keyword evidence="5" id="KW-0378">Hydrolase</keyword>
<organism evidence="16 17">
    <name type="scientific">Penaeus vannamei</name>
    <name type="common">Whiteleg shrimp</name>
    <name type="synonym">Litopenaeus vannamei</name>
    <dbReference type="NCBI Taxonomy" id="6689"/>
    <lineage>
        <taxon>Eukaryota</taxon>
        <taxon>Metazoa</taxon>
        <taxon>Ecdysozoa</taxon>
        <taxon>Arthropoda</taxon>
        <taxon>Crustacea</taxon>
        <taxon>Multicrustacea</taxon>
        <taxon>Malacostraca</taxon>
        <taxon>Eumalacostraca</taxon>
        <taxon>Eucarida</taxon>
        <taxon>Decapoda</taxon>
        <taxon>Dendrobranchiata</taxon>
        <taxon>Penaeoidea</taxon>
        <taxon>Penaeidae</taxon>
        <taxon>Penaeus</taxon>
    </lineage>
</organism>
<feature type="compositionally biased region" description="Basic and acidic residues" evidence="13">
    <location>
        <begin position="70"/>
        <end position="90"/>
    </location>
</feature>
<dbReference type="AlphaFoldDB" id="A0A3R7PMK7"/>
<feature type="region of interest" description="Disordered" evidence="13">
    <location>
        <begin position="1"/>
        <end position="119"/>
    </location>
</feature>
<dbReference type="GO" id="GO:0016787">
    <property type="term" value="F:hydrolase activity"/>
    <property type="evidence" value="ECO:0007669"/>
    <property type="project" value="UniProtKB-KW"/>
</dbReference>
<comment type="similarity">
    <text evidence="2">Belongs to the SNF2/RAD54 helicase family.</text>
</comment>
<evidence type="ECO:0000256" key="11">
    <source>
        <dbReference type="ARBA" id="ARBA00059294"/>
    </source>
</evidence>
<evidence type="ECO:0000256" key="5">
    <source>
        <dbReference type="ARBA" id="ARBA00022801"/>
    </source>
</evidence>
<dbReference type="OrthoDB" id="448448at2759"/>
<dbReference type="FunFam" id="3.40.50.10810:FF:000014">
    <property type="entry name" value="SWI/SNF-related matrix-associated actin-dependent regulator of chromatin subfamily A containing DEAD/H box 1"/>
    <property type="match status" value="1"/>
</dbReference>
<evidence type="ECO:0000259" key="14">
    <source>
        <dbReference type="PROSITE" id="PS51192"/>
    </source>
</evidence>
<protein>
    <recommendedName>
        <fullName evidence="12">SWI/SNF-related matrix-associated actin-dependent regulator of chromatin subfamily A containing DEAD/H box 1 homolog</fullName>
        <ecNumber evidence="3">3.6.4.12</ecNumber>
    </recommendedName>
</protein>
<evidence type="ECO:0000256" key="4">
    <source>
        <dbReference type="ARBA" id="ARBA00022741"/>
    </source>
</evidence>
<dbReference type="PROSITE" id="PS51194">
    <property type="entry name" value="HELICASE_CTER"/>
    <property type="match status" value="1"/>
</dbReference>
<dbReference type="Gene3D" id="3.40.50.10810">
    <property type="entry name" value="Tandem AAA-ATPase domain"/>
    <property type="match status" value="1"/>
</dbReference>